<accession>A0A3M6U0J2</accession>
<dbReference type="GO" id="GO:0042981">
    <property type="term" value="P:regulation of apoptotic process"/>
    <property type="evidence" value="ECO:0007669"/>
    <property type="project" value="InterPro"/>
</dbReference>
<dbReference type="AlphaFoldDB" id="A0A3M6U0J2"/>
<dbReference type="PROSITE" id="PS50168">
    <property type="entry name" value="DED"/>
    <property type="match status" value="1"/>
</dbReference>
<evidence type="ECO:0000259" key="1">
    <source>
        <dbReference type="PROSITE" id="PS50168"/>
    </source>
</evidence>
<organism evidence="2 3">
    <name type="scientific">Pocillopora damicornis</name>
    <name type="common">Cauliflower coral</name>
    <name type="synonym">Millepora damicornis</name>
    <dbReference type="NCBI Taxonomy" id="46731"/>
    <lineage>
        <taxon>Eukaryota</taxon>
        <taxon>Metazoa</taxon>
        <taxon>Cnidaria</taxon>
        <taxon>Anthozoa</taxon>
        <taxon>Hexacorallia</taxon>
        <taxon>Scleractinia</taxon>
        <taxon>Astrocoeniina</taxon>
        <taxon>Pocilloporidae</taxon>
        <taxon>Pocillopora</taxon>
    </lineage>
</organism>
<dbReference type="OrthoDB" id="5976792at2759"/>
<dbReference type="SUPFAM" id="SSF47986">
    <property type="entry name" value="DEATH domain"/>
    <property type="match status" value="1"/>
</dbReference>
<dbReference type="InterPro" id="IPR011029">
    <property type="entry name" value="DEATH-like_dom_sf"/>
</dbReference>
<keyword evidence="3" id="KW-1185">Reference proteome</keyword>
<gene>
    <name evidence="2" type="ORF">pdam_00021937</name>
</gene>
<dbReference type="InterPro" id="IPR001875">
    <property type="entry name" value="DED_dom"/>
</dbReference>
<reference evidence="2 3" key="1">
    <citation type="journal article" date="2018" name="Sci. Rep.">
        <title>Comparative analysis of the Pocillopora damicornis genome highlights role of immune system in coral evolution.</title>
        <authorList>
            <person name="Cunning R."/>
            <person name="Bay R.A."/>
            <person name="Gillette P."/>
            <person name="Baker A.C."/>
            <person name="Traylor-Knowles N."/>
        </authorList>
    </citation>
    <scope>NUCLEOTIDE SEQUENCE [LARGE SCALE GENOMIC DNA]</scope>
    <source>
        <strain evidence="2">RSMAS</strain>
        <tissue evidence="2">Whole animal</tissue>
    </source>
</reference>
<comment type="caution">
    <text evidence="2">The sequence shown here is derived from an EMBL/GenBank/DDBJ whole genome shotgun (WGS) entry which is preliminary data.</text>
</comment>
<feature type="domain" description="DED" evidence="1">
    <location>
        <begin position="24"/>
        <end position="99"/>
    </location>
</feature>
<proteinExistence type="predicted"/>
<evidence type="ECO:0000313" key="2">
    <source>
        <dbReference type="EMBL" id="RMX47215.1"/>
    </source>
</evidence>
<dbReference type="Gene3D" id="1.10.533.10">
    <property type="entry name" value="Death Domain, Fas"/>
    <property type="match status" value="1"/>
</dbReference>
<sequence>MRAEVMQGPSQTEVKLTYELMKTNFKCKMINMSSKLREDDLQKLRYYLEGVIPINNCSDSMDILRLLEHEARISWDNINFVKKAMGSITRQDLVEDLTKYEVKRNLTLLLDFYAKSNLGLDSNFCDNKLGMNMVASRLRKIMDSALESVKIRSICSTVESSRDLKKVLMALEEKMDEEPSLSWDDFTMLVIFAGEIITIASADEEQQESLLDLCTTAADELCSRMNARGNWNDFKNHVKEVHRFVQENIDSNHNLSSQEIAKVVQQFREAVFLPVGNL</sequence>
<evidence type="ECO:0000313" key="3">
    <source>
        <dbReference type="Proteomes" id="UP000275408"/>
    </source>
</evidence>
<protein>
    <recommendedName>
        <fullName evidence="1">DED domain-containing protein</fullName>
    </recommendedName>
</protein>
<dbReference type="Proteomes" id="UP000275408">
    <property type="component" value="Unassembled WGS sequence"/>
</dbReference>
<dbReference type="Pfam" id="PF01335">
    <property type="entry name" value="DED"/>
    <property type="match status" value="1"/>
</dbReference>
<dbReference type="EMBL" id="RCHS01002461">
    <property type="protein sequence ID" value="RMX47215.1"/>
    <property type="molecule type" value="Genomic_DNA"/>
</dbReference>
<name>A0A3M6U0J2_POCDA</name>